<sequence length="216" mass="24799">MAIRQDFILRMIEQLAEAFGRIFAGDKVDDEQKALFEIEGALAKTFRTRRELLFMNPEDNIEEFDPRLSAEVGRMFLEHARLSASQGQSSASERSYALGIKCLRNAIGEDLSHSDQTSTDLMRELLRSQRITTVLSADDMAETWRDIFEEEARLQHYPAAEDALFHAIDLADDPADHVRRGIRFFENLLKLPDEVLDEADLPRVEVEEALDELREE</sequence>
<dbReference type="Pfam" id="PF20092">
    <property type="entry name" value="DUF6483"/>
    <property type="match status" value="1"/>
</dbReference>
<accession>A0A5B8Y4P2</accession>
<keyword evidence="2" id="KW-1185">Reference proteome</keyword>
<accession>A0A4Y6PSE9</accession>
<name>A0A4Y6PSE9_PERCE</name>
<dbReference type="InterPro" id="IPR045507">
    <property type="entry name" value="DUF6483"/>
</dbReference>
<dbReference type="OrthoDB" id="5525398at2"/>
<proteinExistence type="predicted"/>
<protein>
    <submittedName>
        <fullName evidence="1">Uncharacterized protein</fullName>
    </submittedName>
</protein>
<organism evidence="1 2">
    <name type="scientific">Persicimonas caeni</name>
    <dbReference type="NCBI Taxonomy" id="2292766"/>
    <lineage>
        <taxon>Bacteria</taxon>
        <taxon>Deltaproteobacteria</taxon>
        <taxon>Bradymonadales</taxon>
        <taxon>Bradymonadaceae</taxon>
        <taxon>Persicimonas</taxon>
    </lineage>
</organism>
<evidence type="ECO:0000313" key="1">
    <source>
        <dbReference type="EMBL" id="QDG50937.1"/>
    </source>
</evidence>
<dbReference type="EMBL" id="CP041186">
    <property type="protein sequence ID" value="QDG50937.1"/>
    <property type="molecule type" value="Genomic_DNA"/>
</dbReference>
<evidence type="ECO:0000313" key="2">
    <source>
        <dbReference type="Proteomes" id="UP000315995"/>
    </source>
</evidence>
<dbReference type="Proteomes" id="UP000315995">
    <property type="component" value="Chromosome"/>
</dbReference>
<dbReference type="RefSeq" id="WP_141197427.1">
    <property type="nucleotide sequence ID" value="NZ_CP041186.1"/>
</dbReference>
<dbReference type="AlphaFoldDB" id="A0A4Y6PSE9"/>
<gene>
    <name evidence="1" type="ORF">FIV42_09385</name>
</gene>
<reference evidence="1 2" key="1">
    <citation type="submission" date="2019-06" db="EMBL/GenBank/DDBJ databases">
        <title>Persicimonas caeni gen. nov., sp. nov., a predatory bacterium isolated from solar saltern.</title>
        <authorList>
            <person name="Wang S."/>
        </authorList>
    </citation>
    <scope>NUCLEOTIDE SEQUENCE [LARGE SCALE GENOMIC DNA]</scope>
    <source>
        <strain evidence="1 2">YN101</strain>
    </source>
</reference>